<keyword evidence="3" id="KW-1185">Reference proteome</keyword>
<dbReference type="Proteomes" id="UP000694044">
    <property type="component" value="Unassembled WGS sequence"/>
</dbReference>
<proteinExistence type="predicted"/>
<evidence type="ECO:0000256" key="1">
    <source>
        <dbReference type="SAM" id="MobiDB-lite"/>
    </source>
</evidence>
<evidence type="ECO:0000313" key="2">
    <source>
        <dbReference type="EMBL" id="KAG7390289.1"/>
    </source>
</evidence>
<accession>A0A8T1WF92</accession>
<evidence type="ECO:0000313" key="3">
    <source>
        <dbReference type="Proteomes" id="UP000694044"/>
    </source>
</evidence>
<feature type="region of interest" description="Disordered" evidence="1">
    <location>
        <begin position="177"/>
        <end position="235"/>
    </location>
</feature>
<dbReference type="EMBL" id="JAGDFM010000034">
    <property type="protein sequence ID" value="KAG7390289.1"/>
    <property type="molecule type" value="Genomic_DNA"/>
</dbReference>
<sequence>MATDVSRLLVLGPDLDSKLAVISKLRELCGDSDADAAKSDVPLLSLQTKYYRATVELHVHQVLDNAPEPALQHDLHEYEAVVCVVDASQRESFLHVHRFAQRIVETLPYDVCLLVAGTSSATNESVQKMEGWCQDNGFEFVDLDADADAPSDDTVIDEKQGIERVLEALHCNMWRSMDMNPPKAESATSSELEAATPEVTAVETKKKAGETEEKTVNQAQENEKNGDEEEQDAAANDSRLQALLQALEIAGDATEGAGAGGEGDEDDNVDMTQFSALISEVRDVRDQGQSLTDEQRRERAAEVAMKLWTFLGADGDADVSDSD</sequence>
<dbReference type="OrthoDB" id="1741717at2759"/>
<dbReference type="PANTHER" id="PTHR14659">
    <property type="entry name" value="ALPHA- AND GAMMA-ADAPTIN-BINDING PROTEIN P34"/>
    <property type="match status" value="1"/>
</dbReference>
<dbReference type="AlphaFoldDB" id="A0A8T1WF92"/>
<organism evidence="2 3">
    <name type="scientific">Phytophthora pseudosyringae</name>
    <dbReference type="NCBI Taxonomy" id="221518"/>
    <lineage>
        <taxon>Eukaryota</taxon>
        <taxon>Sar</taxon>
        <taxon>Stramenopiles</taxon>
        <taxon>Oomycota</taxon>
        <taxon>Peronosporomycetes</taxon>
        <taxon>Peronosporales</taxon>
        <taxon>Peronosporaceae</taxon>
        <taxon>Phytophthora</taxon>
    </lineage>
</organism>
<dbReference type="PANTHER" id="PTHR14659:SF1">
    <property type="entry name" value="ALPHA- AND GAMMA-ADAPTIN-BINDING PROTEIN P34"/>
    <property type="match status" value="1"/>
</dbReference>
<dbReference type="InterPro" id="IPR019341">
    <property type="entry name" value="Alpha/Gamma-adaptin-bd_p34"/>
</dbReference>
<feature type="compositionally biased region" description="Basic and acidic residues" evidence="1">
    <location>
        <begin position="203"/>
        <end position="225"/>
    </location>
</feature>
<name>A0A8T1WF92_9STRA</name>
<dbReference type="Pfam" id="PF10199">
    <property type="entry name" value="Adaptin_binding"/>
    <property type="match status" value="1"/>
</dbReference>
<feature type="compositionally biased region" description="Low complexity" evidence="1">
    <location>
        <begin position="184"/>
        <end position="202"/>
    </location>
</feature>
<reference evidence="2" key="1">
    <citation type="submission" date="2021-02" db="EMBL/GenBank/DDBJ databases">
        <authorList>
            <person name="Palmer J.M."/>
        </authorList>
    </citation>
    <scope>NUCLEOTIDE SEQUENCE</scope>
    <source>
        <strain evidence="2">SCRP734</strain>
    </source>
</reference>
<comment type="caution">
    <text evidence="2">The sequence shown here is derived from an EMBL/GenBank/DDBJ whole genome shotgun (WGS) entry which is preliminary data.</text>
</comment>
<gene>
    <name evidence="2" type="ORF">PHYPSEUDO_008427</name>
</gene>
<protein>
    <submittedName>
        <fullName evidence="2">Uncharacterized protein</fullName>
    </submittedName>
</protein>